<sequence>MQNLPDNLREQADQPYDDHKDWWARACRIAQWAVAHDVDEDEFTDWMLSSGMVVDYDRPTRLEQQIRSSFSWVVDSWDHSHQPKNPEILSEVAEFIAALEAAEDKRGLNKRCLLALARHVQATGHNPVDASSRQLAEIDGKMSYVQMNKSMKRLDGHPAVLSVRWDGEYGHSRCYSLDLSWRPGVRVTYSISGNTMSNPSDAHDRQALFEEWERLLPPKAVVHVGDVAREIQCGLGQARKLLDDAVADEDGTYEWAYLPAVRKPGSKSIPQRWLRLYRRD</sequence>
<protein>
    <submittedName>
        <fullName evidence="1">Uncharacterized protein</fullName>
    </submittedName>
</protein>
<reference evidence="1 2" key="1">
    <citation type="submission" date="2021-04" db="EMBL/GenBank/DDBJ databases">
        <title>Whole genome sequence analysis of a thiophenic sulfur metabolizing bacteria.</title>
        <authorList>
            <person name="Akhtar N."/>
            <person name="Akram J."/>
            <person name="Aslam A."/>
        </authorList>
    </citation>
    <scope>NUCLEOTIDE SEQUENCE [LARGE SCALE GENOMIC DNA]</scope>
    <source>
        <strain evidence="1 2">3OW</strain>
    </source>
</reference>
<dbReference type="Proteomes" id="UP000676853">
    <property type="component" value="Unassembled WGS sequence"/>
</dbReference>
<proteinExistence type="predicted"/>
<dbReference type="EMBL" id="JAGXOE010000094">
    <property type="protein sequence ID" value="MBS4103965.1"/>
    <property type="molecule type" value="Genomic_DNA"/>
</dbReference>
<gene>
    <name evidence="1" type="ORF">KFZ73_22320</name>
</gene>
<accession>A0ABS5NI74</accession>
<organism evidence="1 2">
    <name type="scientific">Tsukamurella paurometabola</name>
    <name type="common">Corynebacterium paurometabolum</name>
    <dbReference type="NCBI Taxonomy" id="2061"/>
    <lineage>
        <taxon>Bacteria</taxon>
        <taxon>Bacillati</taxon>
        <taxon>Actinomycetota</taxon>
        <taxon>Actinomycetes</taxon>
        <taxon>Mycobacteriales</taxon>
        <taxon>Tsukamurellaceae</taxon>
        <taxon>Tsukamurella</taxon>
    </lineage>
</organism>
<evidence type="ECO:0000313" key="2">
    <source>
        <dbReference type="Proteomes" id="UP000676853"/>
    </source>
</evidence>
<name>A0ABS5NI74_TSUPA</name>
<keyword evidence="2" id="KW-1185">Reference proteome</keyword>
<comment type="caution">
    <text evidence="1">The sequence shown here is derived from an EMBL/GenBank/DDBJ whole genome shotgun (WGS) entry which is preliminary data.</text>
</comment>
<dbReference type="RefSeq" id="WP_212555125.1">
    <property type="nucleotide sequence ID" value="NZ_JAGXOE010000094.1"/>
</dbReference>
<evidence type="ECO:0000313" key="1">
    <source>
        <dbReference type="EMBL" id="MBS4103965.1"/>
    </source>
</evidence>